<dbReference type="AlphaFoldDB" id="A0A1C7MV67"/>
<keyword evidence="2" id="KW-1185">Reference proteome</keyword>
<proteinExistence type="predicted"/>
<dbReference type="InParanoid" id="A0A1C7MV67"/>
<evidence type="ECO:0000313" key="1">
    <source>
        <dbReference type="EMBL" id="OBZ80658.1"/>
    </source>
</evidence>
<accession>A0A1C7MV67</accession>
<gene>
    <name evidence="1" type="ORF">A0J61_11294</name>
</gene>
<organism evidence="1 2">
    <name type="scientific">Choanephora cucurbitarum</name>
    <dbReference type="NCBI Taxonomy" id="101091"/>
    <lineage>
        <taxon>Eukaryota</taxon>
        <taxon>Fungi</taxon>
        <taxon>Fungi incertae sedis</taxon>
        <taxon>Mucoromycota</taxon>
        <taxon>Mucoromycotina</taxon>
        <taxon>Mucoromycetes</taxon>
        <taxon>Mucorales</taxon>
        <taxon>Mucorineae</taxon>
        <taxon>Choanephoraceae</taxon>
        <taxon>Choanephoroideae</taxon>
        <taxon>Choanephora</taxon>
    </lineage>
</organism>
<dbReference type="EMBL" id="LUGH01001876">
    <property type="protein sequence ID" value="OBZ80658.1"/>
    <property type="molecule type" value="Genomic_DNA"/>
</dbReference>
<reference evidence="1 2" key="1">
    <citation type="submission" date="2016-03" db="EMBL/GenBank/DDBJ databases">
        <title>Choanephora cucurbitarum.</title>
        <authorList>
            <person name="Min B."/>
            <person name="Park H."/>
            <person name="Park J.-H."/>
            <person name="Shin H.-D."/>
            <person name="Choi I.-G."/>
        </authorList>
    </citation>
    <scope>NUCLEOTIDE SEQUENCE [LARGE SCALE GENOMIC DNA]</scope>
    <source>
        <strain evidence="1 2">KUS-F28377</strain>
    </source>
</reference>
<dbReference type="PANTHER" id="PTHR46579:SF1">
    <property type="entry name" value="F5_8 TYPE C DOMAIN-CONTAINING PROTEIN"/>
    <property type="match status" value="1"/>
</dbReference>
<sequence length="147" mass="16966">MQKNLVHNHQASGKPLAGKVTNEGFANVKAVEMKKFMSTMLMNVLRPLARTEEEYKTLKHLITALHLLDGHGIKTIDVEVAHQHSLTFAKEFQVHYKKQAVVPKFHFMLHLRDSIYKFGPISCFWGFNFERNNLNVKQINTNHKQGI</sequence>
<evidence type="ECO:0000313" key="2">
    <source>
        <dbReference type="Proteomes" id="UP000093000"/>
    </source>
</evidence>
<dbReference type="STRING" id="101091.A0A1C7MV67"/>
<name>A0A1C7MV67_9FUNG</name>
<dbReference type="Proteomes" id="UP000093000">
    <property type="component" value="Unassembled WGS sequence"/>
</dbReference>
<dbReference type="OrthoDB" id="2431110at2759"/>
<protein>
    <submittedName>
        <fullName evidence="1">Uncharacterized protein</fullName>
    </submittedName>
</protein>
<comment type="caution">
    <text evidence="1">The sequence shown here is derived from an EMBL/GenBank/DDBJ whole genome shotgun (WGS) entry which is preliminary data.</text>
</comment>
<dbReference type="PANTHER" id="PTHR46579">
    <property type="entry name" value="F5/8 TYPE C DOMAIN-CONTAINING PROTEIN-RELATED"/>
    <property type="match status" value="1"/>
</dbReference>